<dbReference type="AlphaFoldDB" id="A0A644XKR8"/>
<accession>A0A644XKR8</accession>
<dbReference type="CDD" id="cd07251">
    <property type="entry name" value="VOC_like"/>
    <property type="match status" value="1"/>
</dbReference>
<organism evidence="2">
    <name type="scientific">bioreactor metagenome</name>
    <dbReference type="NCBI Taxonomy" id="1076179"/>
    <lineage>
        <taxon>unclassified sequences</taxon>
        <taxon>metagenomes</taxon>
        <taxon>ecological metagenomes</taxon>
    </lineage>
</organism>
<dbReference type="InterPro" id="IPR029068">
    <property type="entry name" value="Glyas_Bleomycin-R_OHBP_Dase"/>
</dbReference>
<dbReference type="PANTHER" id="PTHR36503">
    <property type="entry name" value="BLR2520 PROTEIN"/>
    <property type="match status" value="1"/>
</dbReference>
<dbReference type="SUPFAM" id="SSF54593">
    <property type="entry name" value="Glyoxalase/Bleomycin resistance protein/Dihydroxybiphenyl dioxygenase"/>
    <property type="match status" value="1"/>
</dbReference>
<dbReference type="InterPro" id="IPR004360">
    <property type="entry name" value="Glyas_Fos-R_dOase_dom"/>
</dbReference>
<gene>
    <name evidence="2" type="ORF">SDC9_63164</name>
</gene>
<protein>
    <recommendedName>
        <fullName evidence="1">VOC domain-containing protein</fullName>
    </recommendedName>
</protein>
<feature type="domain" description="VOC" evidence="1">
    <location>
        <begin position="3"/>
        <end position="130"/>
    </location>
</feature>
<dbReference type="PROSITE" id="PS51819">
    <property type="entry name" value="VOC"/>
    <property type="match status" value="1"/>
</dbReference>
<evidence type="ECO:0000313" key="2">
    <source>
        <dbReference type="EMBL" id="MPM16782.1"/>
    </source>
</evidence>
<evidence type="ECO:0000259" key="1">
    <source>
        <dbReference type="PROSITE" id="PS51819"/>
    </source>
</evidence>
<dbReference type="InterPro" id="IPR037523">
    <property type="entry name" value="VOC_core"/>
</dbReference>
<comment type="caution">
    <text evidence="2">The sequence shown here is derived from an EMBL/GenBank/DDBJ whole genome shotgun (WGS) entry which is preliminary data.</text>
</comment>
<dbReference type="EMBL" id="VSSQ01002676">
    <property type="protein sequence ID" value="MPM16782.1"/>
    <property type="molecule type" value="Genomic_DNA"/>
</dbReference>
<reference evidence="2" key="1">
    <citation type="submission" date="2019-08" db="EMBL/GenBank/DDBJ databases">
        <authorList>
            <person name="Kucharzyk K."/>
            <person name="Murdoch R.W."/>
            <person name="Higgins S."/>
            <person name="Loffler F."/>
        </authorList>
    </citation>
    <scope>NUCLEOTIDE SEQUENCE</scope>
</reference>
<dbReference type="PANTHER" id="PTHR36503:SF1">
    <property type="entry name" value="BLR2520 PROTEIN"/>
    <property type="match status" value="1"/>
</dbReference>
<dbReference type="Gene3D" id="3.10.180.10">
    <property type="entry name" value="2,3-Dihydroxybiphenyl 1,2-Dioxygenase, domain 1"/>
    <property type="match status" value="1"/>
</dbReference>
<proteinExistence type="predicted"/>
<name>A0A644XKR8_9ZZZZ</name>
<dbReference type="Pfam" id="PF00903">
    <property type="entry name" value="Glyoxalase"/>
    <property type="match status" value="1"/>
</dbReference>
<sequence length="143" mass="16133">MNKITCICLGVRSMEKSILFYRDGLGFQTQEKGSSPEVVFFNTSGTKFELYPLNFLAEDICKENPPKITNGFGGITLAYNVAKKEDVEKIIELARGAGAKIVKEPQDVFWGGYHAYFADPDGYYWEVAWGPNFMYDDNGMLML</sequence>